<dbReference type="RefSeq" id="WP_145034311.1">
    <property type="nucleotide sequence ID" value="NZ_CP036271.1"/>
</dbReference>
<sequence length="73" mass="8228">MSAIPIPAVLPDVMYPLATFEQTFKVGRHAMRQARRDGLKVKYSAGKGWLLGRDWIDHVQRTGADEHHRDASA</sequence>
<name>A0A517SL89_9PLAN</name>
<accession>A0A517SL89</accession>
<reference evidence="1 2" key="1">
    <citation type="submission" date="2019-02" db="EMBL/GenBank/DDBJ databases">
        <title>Deep-cultivation of Planctomycetes and their phenomic and genomic characterization uncovers novel biology.</title>
        <authorList>
            <person name="Wiegand S."/>
            <person name="Jogler M."/>
            <person name="Boedeker C."/>
            <person name="Pinto D."/>
            <person name="Vollmers J."/>
            <person name="Rivas-Marin E."/>
            <person name="Kohn T."/>
            <person name="Peeters S.H."/>
            <person name="Heuer A."/>
            <person name="Rast P."/>
            <person name="Oberbeckmann S."/>
            <person name="Bunk B."/>
            <person name="Jeske O."/>
            <person name="Meyerdierks A."/>
            <person name="Storesund J.E."/>
            <person name="Kallscheuer N."/>
            <person name="Luecker S."/>
            <person name="Lage O.M."/>
            <person name="Pohl T."/>
            <person name="Merkel B.J."/>
            <person name="Hornburger P."/>
            <person name="Mueller R.-W."/>
            <person name="Bruemmer F."/>
            <person name="Labrenz M."/>
            <person name="Spormann A.M."/>
            <person name="Op den Camp H."/>
            <person name="Overmann J."/>
            <person name="Amann R."/>
            <person name="Jetten M.S.M."/>
            <person name="Mascher T."/>
            <person name="Medema M.H."/>
            <person name="Devos D.P."/>
            <person name="Kaster A.-K."/>
            <person name="Ovreas L."/>
            <person name="Rohde M."/>
            <person name="Galperin M.Y."/>
            <person name="Jogler C."/>
        </authorList>
    </citation>
    <scope>NUCLEOTIDE SEQUENCE [LARGE SCALE GENOMIC DNA]</scope>
    <source>
        <strain evidence="1 2">Pan44</strain>
    </source>
</reference>
<dbReference type="AlphaFoldDB" id="A0A517SL89"/>
<dbReference type="InParanoid" id="A0A517SL89"/>
<proteinExistence type="predicted"/>
<dbReference type="KEGG" id="ccos:Pan44_49610"/>
<dbReference type="OrthoDB" id="289388at2"/>
<keyword evidence="2" id="KW-1185">Reference proteome</keyword>
<organism evidence="1 2">
    <name type="scientific">Caulifigura coniformis</name>
    <dbReference type="NCBI Taxonomy" id="2527983"/>
    <lineage>
        <taxon>Bacteria</taxon>
        <taxon>Pseudomonadati</taxon>
        <taxon>Planctomycetota</taxon>
        <taxon>Planctomycetia</taxon>
        <taxon>Planctomycetales</taxon>
        <taxon>Planctomycetaceae</taxon>
        <taxon>Caulifigura</taxon>
    </lineage>
</organism>
<dbReference type="EMBL" id="CP036271">
    <property type="protein sequence ID" value="QDT56899.1"/>
    <property type="molecule type" value="Genomic_DNA"/>
</dbReference>
<dbReference type="Proteomes" id="UP000315700">
    <property type="component" value="Chromosome"/>
</dbReference>
<evidence type="ECO:0000313" key="2">
    <source>
        <dbReference type="Proteomes" id="UP000315700"/>
    </source>
</evidence>
<evidence type="ECO:0000313" key="1">
    <source>
        <dbReference type="EMBL" id="QDT56899.1"/>
    </source>
</evidence>
<gene>
    <name evidence="1" type="ORF">Pan44_49610</name>
</gene>
<protein>
    <submittedName>
        <fullName evidence="1">Uncharacterized protein</fullName>
    </submittedName>
</protein>